<dbReference type="AlphaFoldDB" id="A0A370KFD9"/>
<protein>
    <recommendedName>
        <fullName evidence="3">DprA winged helix domain-containing protein</fullName>
    </recommendedName>
</protein>
<name>A0A370KFD9_9HYPH</name>
<evidence type="ECO:0008006" key="3">
    <source>
        <dbReference type="Google" id="ProtNLM"/>
    </source>
</evidence>
<dbReference type="Proteomes" id="UP000254939">
    <property type="component" value="Unassembled WGS sequence"/>
</dbReference>
<dbReference type="RefSeq" id="WP_114716114.1">
    <property type="nucleotide sequence ID" value="NZ_KZ857272.1"/>
</dbReference>
<evidence type="ECO:0000313" key="2">
    <source>
        <dbReference type="Proteomes" id="UP000254939"/>
    </source>
</evidence>
<dbReference type="EMBL" id="NAAC01000051">
    <property type="protein sequence ID" value="RDJ01439.1"/>
    <property type="molecule type" value="Genomic_DNA"/>
</dbReference>
<evidence type="ECO:0000313" key="1">
    <source>
        <dbReference type="EMBL" id="RDJ01439.1"/>
    </source>
</evidence>
<proteinExistence type="predicted"/>
<organism evidence="1 2">
    <name type="scientific">Rhizobium grahamii</name>
    <dbReference type="NCBI Taxonomy" id="1120045"/>
    <lineage>
        <taxon>Bacteria</taxon>
        <taxon>Pseudomonadati</taxon>
        <taxon>Pseudomonadota</taxon>
        <taxon>Alphaproteobacteria</taxon>
        <taxon>Hyphomicrobiales</taxon>
        <taxon>Rhizobiaceae</taxon>
        <taxon>Rhizobium/Agrobacterium group</taxon>
        <taxon>Rhizobium</taxon>
    </lineage>
</organism>
<gene>
    <name evidence="1" type="ORF">B5K06_33970</name>
</gene>
<reference evidence="1 2" key="1">
    <citation type="submission" date="2017-03" db="EMBL/GenBank/DDBJ databases">
        <title>Genome analysis of Rhizobial strains effectives or ineffectives for nitrogen fixation isolated from bean seeds.</title>
        <authorList>
            <person name="Peralta H."/>
            <person name="Aguilar-Vera A."/>
            <person name="Mora Y."/>
            <person name="Vargas-Lagunas C."/>
            <person name="Girard L."/>
            <person name="Mora J."/>
        </authorList>
    </citation>
    <scope>NUCLEOTIDE SEQUENCE [LARGE SCALE GENOMIC DNA]</scope>
    <source>
        <strain evidence="1 2">CCGM3</strain>
    </source>
</reference>
<accession>A0A370KFD9</accession>
<comment type="caution">
    <text evidence="1">The sequence shown here is derived from an EMBL/GenBank/DDBJ whole genome shotgun (WGS) entry which is preliminary data.</text>
</comment>
<sequence length="70" mass="7632">MTRDENLRAAIIELANSKAERGKPVSLLDIGPSLVVERAFTQDEIVSALYALQADGVVRLLEGNRVLVLL</sequence>
<dbReference type="OrthoDB" id="8404465at2"/>